<dbReference type="AlphaFoldDB" id="A0AAN7M3F5"/>
<evidence type="ECO:0000313" key="1">
    <source>
        <dbReference type="EMBL" id="KAK4791152.1"/>
    </source>
</evidence>
<gene>
    <name evidence="1" type="ORF">SAY86_031565</name>
</gene>
<evidence type="ECO:0000313" key="2">
    <source>
        <dbReference type="Proteomes" id="UP001346149"/>
    </source>
</evidence>
<proteinExistence type="predicted"/>
<protein>
    <submittedName>
        <fullName evidence="1">Uncharacterized protein</fullName>
    </submittedName>
</protein>
<name>A0AAN7M3F5_TRANT</name>
<reference evidence="1 2" key="1">
    <citation type="journal article" date="2023" name="Hortic Res">
        <title>Pangenome of water caltrop reveals structural variations and asymmetric subgenome divergence after allopolyploidization.</title>
        <authorList>
            <person name="Zhang X."/>
            <person name="Chen Y."/>
            <person name="Wang L."/>
            <person name="Yuan Y."/>
            <person name="Fang M."/>
            <person name="Shi L."/>
            <person name="Lu R."/>
            <person name="Comes H.P."/>
            <person name="Ma Y."/>
            <person name="Chen Y."/>
            <person name="Huang G."/>
            <person name="Zhou Y."/>
            <person name="Zheng Z."/>
            <person name="Qiu Y."/>
        </authorList>
    </citation>
    <scope>NUCLEOTIDE SEQUENCE [LARGE SCALE GENOMIC DNA]</scope>
    <source>
        <strain evidence="1">F231</strain>
    </source>
</reference>
<keyword evidence="2" id="KW-1185">Reference proteome</keyword>
<sequence>MLSSPSDEENPPLKVLEEPFSPLLLSSSSSKLETPEMGGAVAAGTATRSCCWRRRFSRRTFWYLSRASSLSMSALSRSALSCVFSSSSELQKRQHPSCSAACNNEFMSSAAFSKIQEGWRWRGRVLLRVVYLILGAVSPRENKAPTSFHALVPVTREE</sequence>
<accession>A0AAN7M3F5</accession>
<comment type="caution">
    <text evidence="1">The sequence shown here is derived from an EMBL/GenBank/DDBJ whole genome shotgun (WGS) entry which is preliminary data.</text>
</comment>
<organism evidence="1 2">
    <name type="scientific">Trapa natans</name>
    <name type="common">Water chestnut</name>
    <dbReference type="NCBI Taxonomy" id="22666"/>
    <lineage>
        <taxon>Eukaryota</taxon>
        <taxon>Viridiplantae</taxon>
        <taxon>Streptophyta</taxon>
        <taxon>Embryophyta</taxon>
        <taxon>Tracheophyta</taxon>
        <taxon>Spermatophyta</taxon>
        <taxon>Magnoliopsida</taxon>
        <taxon>eudicotyledons</taxon>
        <taxon>Gunneridae</taxon>
        <taxon>Pentapetalae</taxon>
        <taxon>rosids</taxon>
        <taxon>malvids</taxon>
        <taxon>Myrtales</taxon>
        <taxon>Lythraceae</taxon>
        <taxon>Trapa</taxon>
    </lineage>
</organism>
<dbReference type="Proteomes" id="UP001346149">
    <property type="component" value="Unassembled WGS sequence"/>
</dbReference>
<dbReference type="EMBL" id="JAXQNO010000009">
    <property type="protein sequence ID" value="KAK4791152.1"/>
    <property type="molecule type" value="Genomic_DNA"/>
</dbReference>